<dbReference type="AlphaFoldDB" id="Q8GRH6"/>
<feature type="compositionally biased region" description="Basic and acidic residues" evidence="1">
    <location>
        <begin position="394"/>
        <end position="424"/>
    </location>
</feature>
<dbReference type="Pfam" id="PF12937">
    <property type="entry name" value="F-box-like"/>
    <property type="match status" value="1"/>
</dbReference>
<dbReference type="PANTHER" id="PTHR34223:SF88">
    <property type="entry name" value="OS11G0200950 PROTEIN"/>
    <property type="match status" value="1"/>
</dbReference>
<evidence type="ECO:0000259" key="2">
    <source>
        <dbReference type="PROSITE" id="PS50181"/>
    </source>
</evidence>
<name>Q8GRH6_ORYSJ</name>
<dbReference type="SUPFAM" id="SSF81383">
    <property type="entry name" value="F-box domain"/>
    <property type="match status" value="1"/>
</dbReference>
<dbReference type="PROSITE" id="PS50181">
    <property type="entry name" value="FBOX"/>
    <property type="match status" value="1"/>
</dbReference>
<evidence type="ECO:0000313" key="4">
    <source>
        <dbReference type="EMBL" id="BAD30202.1"/>
    </source>
</evidence>
<protein>
    <recommendedName>
        <fullName evidence="2">F-box domain-containing protein</fullName>
    </recommendedName>
</protein>
<dbReference type="InterPro" id="IPR053197">
    <property type="entry name" value="F-box_SCFL_complex_component"/>
</dbReference>
<organism evidence="3 5">
    <name type="scientific">Oryza sativa subsp. japonica</name>
    <name type="common">Rice</name>
    <dbReference type="NCBI Taxonomy" id="39947"/>
    <lineage>
        <taxon>Eukaryota</taxon>
        <taxon>Viridiplantae</taxon>
        <taxon>Streptophyta</taxon>
        <taxon>Embryophyta</taxon>
        <taxon>Tracheophyta</taxon>
        <taxon>Spermatophyta</taxon>
        <taxon>Magnoliopsida</taxon>
        <taxon>Liliopsida</taxon>
        <taxon>Poales</taxon>
        <taxon>Poaceae</taxon>
        <taxon>BOP clade</taxon>
        <taxon>Oryzoideae</taxon>
        <taxon>Oryzeae</taxon>
        <taxon>Oryzinae</taxon>
        <taxon>Oryza</taxon>
        <taxon>Oryza sativa</taxon>
    </lineage>
</organism>
<dbReference type="EMBL" id="AP004382">
    <property type="protein sequence ID" value="BAC16089.1"/>
    <property type="molecule type" value="Genomic_DNA"/>
</dbReference>
<dbReference type="Proteomes" id="UP000000763">
    <property type="component" value="Chromosome 7"/>
</dbReference>
<reference evidence="5" key="3">
    <citation type="journal article" date="2005" name="Nature">
        <title>The map-based sequence of the rice genome.</title>
        <authorList>
            <consortium name="International rice genome sequencing project (IRGSP)"/>
            <person name="Matsumoto T."/>
            <person name="Wu J."/>
            <person name="Kanamori H."/>
            <person name="Katayose Y."/>
            <person name="Fujisawa M."/>
            <person name="Namiki N."/>
            <person name="Mizuno H."/>
            <person name="Yamamoto K."/>
            <person name="Antonio B.A."/>
            <person name="Baba T."/>
            <person name="Sakata K."/>
            <person name="Nagamura Y."/>
            <person name="Aoki H."/>
            <person name="Arikawa K."/>
            <person name="Arita K."/>
            <person name="Bito T."/>
            <person name="Chiden Y."/>
            <person name="Fujitsuka N."/>
            <person name="Fukunaka R."/>
            <person name="Hamada M."/>
            <person name="Harada C."/>
            <person name="Hayashi A."/>
            <person name="Hijishita S."/>
            <person name="Honda M."/>
            <person name="Hosokawa S."/>
            <person name="Ichikawa Y."/>
            <person name="Idonuma A."/>
            <person name="Iijima M."/>
            <person name="Ikeda M."/>
            <person name="Ikeno M."/>
            <person name="Ito K."/>
            <person name="Ito S."/>
            <person name="Ito T."/>
            <person name="Ito Y."/>
            <person name="Ito Y."/>
            <person name="Iwabuchi A."/>
            <person name="Kamiya K."/>
            <person name="Karasawa W."/>
            <person name="Kurita K."/>
            <person name="Katagiri S."/>
            <person name="Kikuta A."/>
            <person name="Kobayashi H."/>
            <person name="Kobayashi N."/>
            <person name="Machita K."/>
            <person name="Maehara T."/>
            <person name="Masukawa M."/>
            <person name="Mizubayashi T."/>
            <person name="Mukai Y."/>
            <person name="Nagasaki H."/>
            <person name="Nagata Y."/>
            <person name="Naito S."/>
            <person name="Nakashima M."/>
            <person name="Nakama Y."/>
            <person name="Nakamichi Y."/>
            <person name="Nakamura M."/>
            <person name="Meguro A."/>
            <person name="Negishi M."/>
            <person name="Ohta I."/>
            <person name="Ohta T."/>
            <person name="Okamoto M."/>
            <person name="Ono N."/>
            <person name="Saji S."/>
            <person name="Sakaguchi M."/>
            <person name="Sakai K."/>
            <person name="Shibata M."/>
            <person name="Shimokawa T."/>
            <person name="Song J."/>
            <person name="Takazaki Y."/>
            <person name="Terasawa K."/>
            <person name="Tsugane M."/>
            <person name="Tsuji K."/>
            <person name="Ueda S."/>
            <person name="Waki K."/>
            <person name="Yamagata H."/>
            <person name="Yamamoto M."/>
            <person name="Yamamoto S."/>
            <person name="Yamane H."/>
            <person name="Yoshiki S."/>
            <person name="Yoshihara R."/>
            <person name="Yukawa K."/>
            <person name="Zhong H."/>
            <person name="Yano M."/>
            <person name="Yuan Q."/>
            <person name="Ouyang S."/>
            <person name="Liu J."/>
            <person name="Jones K.M."/>
            <person name="Gansberger K."/>
            <person name="Moffat K."/>
            <person name="Hill J."/>
            <person name="Bera J."/>
            <person name="Fadrosh D."/>
            <person name="Jin S."/>
            <person name="Johri S."/>
            <person name="Kim M."/>
            <person name="Overton L."/>
            <person name="Reardon M."/>
            <person name="Tsitrin T."/>
            <person name="Vuong H."/>
            <person name="Weaver B."/>
            <person name="Ciecko A."/>
            <person name="Tallon L."/>
            <person name="Jackson J."/>
            <person name="Pai G."/>
            <person name="Aken S.V."/>
            <person name="Utterback T."/>
            <person name="Reidmuller S."/>
            <person name="Feldblyum T."/>
            <person name="Hsiao J."/>
            <person name="Zismann V."/>
            <person name="Iobst S."/>
            <person name="de Vazeille A.R."/>
            <person name="Buell C.R."/>
            <person name="Ying K."/>
            <person name="Li Y."/>
            <person name="Lu T."/>
            <person name="Huang Y."/>
            <person name="Zhao Q."/>
            <person name="Feng Q."/>
            <person name="Zhang L."/>
            <person name="Zhu J."/>
            <person name="Weng Q."/>
            <person name="Mu J."/>
            <person name="Lu Y."/>
            <person name="Fan D."/>
            <person name="Liu Y."/>
            <person name="Guan J."/>
            <person name="Zhang Y."/>
            <person name="Yu S."/>
            <person name="Liu X."/>
            <person name="Zhang Y."/>
            <person name="Hong G."/>
            <person name="Han B."/>
            <person name="Choisne N."/>
            <person name="Demange N."/>
            <person name="Orjeda G."/>
            <person name="Samain S."/>
            <person name="Cattolico L."/>
            <person name="Pelletier E."/>
            <person name="Couloux A."/>
            <person name="Segurens B."/>
            <person name="Wincker P."/>
            <person name="D'Hont A."/>
            <person name="Scarpelli C."/>
            <person name="Weissenbach J."/>
            <person name="Salanoubat M."/>
            <person name="Quetier F."/>
            <person name="Yu Y."/>
            <person name="Kim H.R."/>
            <person name="Rambo T."/>
            <person name="Currie J."/>
            <person name="Collura K."/>
            <person name="Luo M."/>
            <person name="Yang T."/>
            <person name="Ammiraju J.S.S."/>
            <person name="Engler F."/>
            <person name="Soderlund C."/>
            <person name="Wing R.A."/>
            <person name="Palmer L.E."/>
            <person name="de la Bastide M."/>
            <person name="Spiegel L."/>
            <person name="Nascimento L."/>
            <person name="Zutavern T."/>
            <person name="O'Shaughnessy A."/>
            <person name="Dike S."/>
            <person name="Dedhia N."/>
            <person name="Preston R."/>
            <person name="Balija V."/>
            <person name="McCombie W.R."/>
            <person name="Chow T."/>
            <person name="Chen H."/>
            <person name="Chung M."/>
            <person name="Chen C."/>
            <person name="Shaw J."/>
            <person name="Wu H."/>
            <person name="Hsiao K."/>
            <person name="Chao Y."/>
            <person name="Chu M."/>
            <person name="Cheng C."/>
            <person name="Hour A."/>
            <person name="Lee P."/>
            <person name="Lin S."/>
            <person name="Lin Y."/>
            <person name="Liou J."/>
            <person name="Liu S."/>
            <person name="Hsing Y."/>
            <person name="Raghuvanshi S."/>
            <person name="Mohanty A."/>
            <person name="Bharti A.K."/>
            <person name="Gaur A."/>
            <person name="Gupta V."/>
            <person name="Kumar D."/>
            <person name="Ravi V."/>
            <person name="Vij S."/>
            <person name="Kapur A."/>
            <person name="Khurana P."/>
            <person name="Khurana P."/>
            <person name="Khurana J.P."/>
            <person name="Tyagi A.K."/>
            <person name="Gaikwad K."/>
            <person name="Singh A."/>
            <person name="Dalal V."/>
            <person name="Srivastava S."/>
            <person name="Dixit A."/>
            <person name="Pal A.K."/>
            <person name="Ghazi I.A."/>
            <person name="Yadav M."/>
            <person name="Pandit A."/>
            <person name="Bhargava A."/>
            <person name="Sureshbabu K."/>
            <person name="Batra K."/>
            <person name="Sharma T.R."/>
            <person name="Mohapatra T."/>
            <person name="Singh N.K."/>
            <person name="Messing J."/>
            <person name="Nelson A.B."/>
            <person name="Fuks G."/>
            <person name="Kavchok S."/>
            <person name="Keizer G."/>
            <person name="Linton E."/>
            <person name="Llaca V."/>
            <person name="Song R."/>
            <person name="Tanyolac B."/>
            <person name="Young S."/>
            <person name="Ho-Il K."/>
            <person name="Hahn J.H."/>
            <person name="Sangsakoo G."/>
            <person name="Vanavichit A."/>
            <person name="de Mattos Luiz.A.T."/>
            <person name="Zimmer P.D."/>
            <person name="Malone G."/>
            <person name="Dellagostin O."/>
            <person name="de Oliveira A.C."/>
            <person name="Bevan M."/>
            <person name="Bancroft I."/>
            <person name="Minx P."/>
            <person name="Cordum H."/>
            <person name="Wilson R."/>
            <person name="Cheng Z."/>
            <person name="Jin W."/>
            <person name="Jiang J."/>
            <person name="Leong S.A."/>
            <person name="Iwama H."/>
            <person name="Gojobori T."/>
            <person name="Itoh T."/>
            <person name="Niimura Y."/>
            <person name="Fujii Y."/>
            <person name="Habara T."/>
            <person name="Sakai H."/>
            <person name="Sato Y."/>
            <person name="Wilson G."/>
            <person name="Kumar K."/>
            <person name="McCouch S."/>
            <person name="Juretic N."/>
            <person name="Hoen D."/>
            <person name="Wright S."/>
            <person name="Bruskiewich R."/>
            <person name="Bureau T."/>
            <person name="Miyao A."/>
            <person name="Hirochika H."/>
            <person name="Nishikawa T."/>
            <person name="Kadowaki K."/>
            <person name="Sugiura M."/>
            <person name="Burr B."/>
            <person name="Sasaki T."/>
        </authorList>
    </citation>
    <scope>NUCLEOTIDE SEQUENCE [LARGE SCALE GENOMIC DNA]</scope>
    <source>
        <strain evidence="5">cv. Nipponbare</strain>
    </source>
</reference>
<dbReference type="InterPro" id="IPR001810">
    <property type="entry name" value="F-box_dom"/>
</dbReference>
<evidence type="ECO:0000313" key="3">
    <source>
        <dbReference type="EMBL" id="BAC16089.1"/>
    </source>
</evidence>
<dbReference type="InterPro" id="IPR036047">
    <property type="entry name" value="F-box-like_dom_sf"/>
</dbReference>
<dbReference type="CDD" id="cd09917">
    <property type="entry name" value="F-box_SF"/>
    <property type="match status" value="1"/>
</dbReference>
<evidence type="ECO:0000256" key="1">
    <source>
        <dbReference type="SAM" id="MobiDB-lite"/>
    </source>
</evidence>
<feature type="region of interest" description="Disordered" evidence="1">
    <location>
        <begin position="394"/>
        <end position="429"/>
    </location>
</feature>
<dbReference type="Gene3D" id="1.20.1280.50">
    <property type="match status" value="1"/>
</dbReference>
<feature type="domain" description="F-box" evidence="2">
    <location>
        <begin position="47"/>
        <end position="83"/>
    </location>
</feature>
<proteinExistence type="predicted"/>
<dbReference type="OrthoDB" id="657590at2759"/>
<dbReference type="EMBL" id="AP003754">
    <property type="protein sequence ID" value="BAD30202.1"/>
    <property type="molecule type" value="Genomic_DNA"/>
</dbReference>
<sequence>MRLCREIRGGRHDQLITISTDHHQSEEETMEPNRRRRKTEEAEISAADRFAALPDGVLARIVSMLPYWDVIQLSAVCASWRRLRLHRAAPVVNIDLREFVLFGAFLPGYVVLGHRAALHRMRRPVDKLRLTYFAADRCMNEEANAIIRAVAAREIRITICHGPGGARAARARRLDEWDVDVPSTATDLDVRGSGYRAPAVYADCLRVLTLYHLELHDAPRLPSLRSLTLQSVLVAAAVPFAPGKWCPQLESLEMESCTVEYRQVDIRLQLLKLLVMDDVSVGPPCRKNDDEPFGHVTVDAPALDELVVVCSTGWAVEYASFTLRAPALRRLCWWEQFAGRVAIDVGMPGSVTEGTIEFKSNGELEEMSCREMRFYRAQLMQMLRGILPERAAGEDRRRRTAFHDGEDDHRDGRRRDDPGGEAHLRPSTPHLVAPRLISAMIAGSISTNI</sequence>
<evidence type="ECO:0000313" key="5">
    <source>
        <dbReference type="Proteomes" id="UP000000763"/>
    </source>
</evidence>
<gene>
    <name evidence="3" type="primary">P0418E08.134</name>
    <name evidence="4" type="synonym">OJ1341_A08.112</name>
</gene>
<dbReference type="PANTHER" id="PTHR34223">
    <property type="entry name" value="OS11G0201299 PROTEIN"/>
    <property type="match status" value="1"/>
</dbReference>
<reference evidence="5" key="4">
    <citation type="journal article" date="2008" name="Nucleic Acids Res.">
        <title>The rice annotation project database (RAP-DB): 2008 update.</title>
        <authorList>
            <consortium name="The rice annotation project (RAP)"/>
        </authorList>
    </citation>
    <scope>GENOME REANNOTATION</scope>
    <source>
        <strain evidence="5">cv. Nipponbare</strain>
    </source>
</reference>
<dbReference type="HOGENOM" id="CLU_044920_1_0_1"/>
<feature type="region of interest" description="Disordered" evidence="1">
    <location>
        <begin position="20"/>
        <end position="40"/>
    </location>
</feature>
<reference evidence="3" key="2">
    <citation type="submission" date="2001-11" db="EMBL/GenBank/DDBJ databases">
        <title>Oryza sativa nipponbare(GA3) genomic DNA, chromosome 7, PAC clone:P0418E08.</title>
        <authorList>
            <person name="Sasaki T."/>
            <person name="Matsumoto T."/>
            <person name="Yamamoto K."/>
        </authorList>
    </citation>
    <scope>NUCLEOTIDE SEQUENCE</scope>
</reference>
<accession>Q8GRH6</accession>
<reference evidence="4" key="1">
    <citation type="submission" date="2001-06" db="EMBL/GenBank/DDBJ databases">
        <title>Oryza sativa nipponbare(GA3) genomic DNA, chromosome 7, BAC clone:OJ1341_A08.</title>
        <authorList>
            <person name="Sasaki T."/>
            <person name="Matsumoto T."/>
            <person name="Yamamoto K."/>
        </authorList>
    </citation>
    <scope>NUCLEOTIDE SEQUENCE</scope>
</reference>